<dbReference type="AlphaFoldDB" id="A0A8H3GES3"/>
<evidence type="ECO:0000313" key="3">
    <source>
        <dbReference type="Proteomes" id="UP000663826"/>
    </source>
</evidence>
<feature type="signal peptide" evidence="1">
    <location>
        <begin position="1"/>
        <end position="23"/>
    </location>
</feature>
<gene>
    <name evidence="2" type="ORF">RDB_LOCUS77411</name>
</gene>
<reference evidence="2" key="1">
    <citation type="submission" date="2021-01" db="EMBL/GenBank/DDBJ databases">
        <authorList>
            <person name="Kaushik A."/>
        </authorList>
    </citation>
    <scope>NUCLEOTIDE SEQUENCE</scope>
    <source>
        <strain evidence="2">AG1-1B</strain>
    </source>
</reference>
<sequence>MLAFSRLTSILLFVLSLSFLTCAAPTAKSQGLALRGADVDANALLAVCVDAKVAIQAQLDACAHVTDVKTGAVVVTEVMAHIQSMTEVVVKVQAGATISDDIKVKIFAEIALLVKLVVKICAALVAKLGVSVAAVLCIQLDAAVKILLLTVEAHISGVIAACAKALIDIKADVLVKLSLCLLAEILGKVSIRTALGVGAGVAVSL</sequence>
<name>A0A8H3GES3_9AGAM</name>
<accession>A0A8H3GES3</accession>
<evidence type="ECO:0008006" key="4">
    <source>
        <dbReference type="Google" id="ProtNLM"/>
    </source>
</evidence>
<protein>
    <recommendedName>
        <fullName evidence="4">Transmembrane protein</fullName>
    </recommendedName>
</protein>
<comment type="caution">
    <text evidence="2">The sequence shown here is derived from an EMBL/GenBank/DDBJ whole genome shotgun (WGS) entry which is preliminary data.</text>
</comment>
<keyword evidence="1" id="KW-0732">Signal</keyword>
<evidence type="ECO:0000256" key="1">
    <source>
        <dbReference type="SAM" id="SignalP"/>
    </source>
</evidence>
<evidence type="ECO:0000313" key="2">
    <source>
        <dbReference type="EMBL" id="CAE6449261.1"/>
    </source>
</evidence>
<dbReference type="EMBL" id="CAJMWQ010001395">
    <property type="protein sequence ID" value="CAE6449261.1"/>
    <property type="molecule type" value="Genomic_DNA"/>
</dbReference>
<proteinExistence type="predicted"/>
<organism evidence="2 3">
    <name type="scientific">Rhizoctonia solani</name>
    <dbReference type="NCBI Taxonomy" id="456999"/>
    <lineage>
        <taxon>Eukaryota</taxon>
        <taxon>Fungi</taxon>
        <taxon>Dikarya</taxon>
        <taxon>Basidiomycota</taxon>
        <taxon>Agaricomycotina</taxon>
        <taxon>Agaricomycetes</taxon>
        <taxon>Cantharellales</taxon>
        <taxon>Ceratobasidiaceae</taxon>
        <taxon>Rhizoctonia</taxon>
    </lineage>
</organism>
<dbReference type="Proteomes" id="UP000663826">
    <property type="component" value="Unassembled WGS sequence"/>
</dbReference>
<feature type="chain" id="PRO_5034677977" description="Transmembrane protein" evidence="1">
    <location>
        <begin position="24"/>
        <end position="205"/>
    </location>
</feature>